<accession>A0A9N8YNI9</accession>
<feature type="region of interest" description="Disordered" evidence="1">
    <location>
        <begin position="77"/>
        <end position="100"/>
    </location>
</feature>
<feature type="compositionally biased region" description="Polar residues" evidence="1">
    <location>
        <begin position="77"/>
        <end position="91"/>
    </location>
</feature>
<dbReference type="EMBL" id="CAJVPP010000130">
    <property type="protein sequence ID" value="CAG8445754.1"/>
    <property type="molecule type" value="Genomic_DNA"/>
</dbReference>
<gene>
    <name evidence="2" type="ORF">FMOSSE_LOCUS1161</name>
</gene>
<evidence type="ECO:0000313" key="3">
    <source>
        <dbReference type="Proteomes" id="UP000789375"/>
    </source>
</evidence>
<keyword evidence="3" id="KW-1185">Reference proteome</keyword>
<evidence type="ECO:0000313" key="2">
    <source>
        <dbReference type="EMBL" id="CAG8445754.1"/>
    </source>
</evidence>
<evidence type="ECO:0000256" key="1">
    <source>
        <dbReference type="SAM" id="MobiDB-lite"/>
    </source>
</evidence>
<proteinExistence type="predicted"/>
<feature type="compositionally biased region" description="Basic and acidic residues" evidence="1">
    <location>
        <begin position="1"/>
        <end position="10"/>
    </location>
</feature>
<dbReference type="Proteomes" id="UP000789375">
    <property type="component" value="Unassembled WGS sequence"/>
</dbReference>
<sequence>MISNTKDQKQRSNTLSSRSRRRLSYDRNQYNREMFNKAYTLPAPVISTDPMTKTELTQSNSISASVHYFDEPFSYTGLSSPKLSPIRSNSRSKNDQKNKDFGKEITDNFLFKDSWPQEIERVIHYEKVELRKIPNNI</sequence>
<dbReference type="AlphaFoldDB" id="A0A9N8YNI9"/>
<protein>
    <submittedName>
        <fullName evidence="2">16007_t:CDS:1</fullName>
    </submittedName>
</protein>
<organism evidence="2 3">
    <name type="scientific">Funneliformis mosseae</name>
    <name type="common">Endomycorrhizal fungus</name>
    <name type="synonym">Glomus mosseae</name>
    <dbReference type="NCBI Taxonomy" id="27381"/>
    <lineage>
        <taxon>Eukaryota</taxon>
        <taxon>Fungi</taxon>
        <taxon>Fungi incertae sedis</taxon>
        <taxon>Mucoromycota</taxon>
        <taxon>Glomeromycotina</taxon>
        <taxon>Glomeromycetes</taxon>
        <taxon>Glomerales</taxon>
        <taxon>Glomeraceae</taxon>
        <taxon>Funneliformis</taxon>
    </lineage>
</organism>
<comment type="caution">
    <text evidence="2">The sequence shown here is derived from an EMBL/GenBank/DDBJ whole genome shotgun (WGS) entry which is preliminary data.</text>
</comment>
<reference evidence="2" key="1">
    <citation type="submission" date="2021-06" db="EMBL/GenBank/DDBJ databases">
        <authorList>
            <person name="Kallberg Y."/>
            <person name="Tangrot J."/>
            <person name="Rosling A."/>
        </authorList>
    </citation>
    <scope>NUCLEOTIDE SEQUENCE</scope>
    <source>
        <strain evidence="2">87-6 pot B 2015</strain>
    </source>
</reference>
<name>A0A9N8YNI9_FUNMO</name>
<feature type="region of interest" description="Disordered" evidence="1">
    <location>
        <begin position="1"/>
        <end position="28"/>
    </location>
</feature>